<evidence type="ECO:0000313" key="1">
    <source>
        <dbReference type="EMBL" id="KAL3570476.1"/>
    </source>
</evidence>
<evidence type="ECO:0000313" key="2">
    <source>
        <dbReference type="Proteomes" id="UP000309997"/>
    </source>
</evidence>
<gene>
    <name evidence="1" type="ORF">D5086_027725</name>
</gene>
<name>A0ACC4AW99_POPAL</name>
<organism evidence="1 2">
    <name type="scientific">Populus alba</name>
    <name type="common">White poplar</name>
    <dbReference type="NCBI Taxonomy" id="43335"/>
    <lineage>
        <taxon>Eukaryota</taxon>
        <taxon>Viridiplantae</taxon>
        <taxon>Streptophyta</taxon>
        <taxon>Embryophyta</taxon>
        <taxon>Tracheophyta</taxon>
        <taxon>Spermatophyta</taxon>
        <taxon>Magnoliopsida</taxon>
        <taxon>eudicotyledons</taxon>
        <taxon>Gunneridae</taxon>
        <taxon>Pentapetalae</taxon>
        <taxon>rosids</taxon>
        <taxon>fabids</taxon>
        <taxon>Malpighiales</taxon>
        <taxon>Salicaceae</taxon>
        <taxon>Saliceae</taxon>
        <taxon>Populus</taxon>
    </lineage>
</organism>
<dbReference type="Proteomes" id="UP000309997">
    <property type="component" value="Unassembled WGS sequence"/>
</dbReference>
<sequence length="206" mass="22631">MSGIFRAGRMENLFGKVLPQETPSRAIDRKTNKSPVAAAKSLSLRSRWSASKDGTFLDQGLVSEEAVSYKDDRAKAEVMVVTGHKNMVHMGQMGPMGPMGNYARMGNVPTVQGLPAPGAMNGGYYQGMGVGQGQGQGQGNPYNQQYMATMMNQQRQQQGNDMFQPMMYARPQPAVNYMPPPTPPSMATDQYTHFFSDENTESCRIM</sequence>
<accession>A0ACC4AW99</accession>
<comment type="caution">
    <text evidence="1">The sequence shown here is derived from an EMBL/GenBank/DDBJ whole genome shotgun (WGS) entry which is preliminary data.</text>
</comment>
<reference evidence="1 2" key="1">
    <citation type="journal article" date="2024" name="Plant Biotechnol. J.">
        <title>Genome and CRISPR/Cas9 system of a widespread forest tree (Populus alba) in the world.</title>
        <authorList>
            <person name="Liu Y.J."/>
            <person name="Jiang P.F."/>
            <person name="Han X.M."/>
            <person name="Li X.Y."/>
            <person name="Wang H.M."/>
            <person name="Wang Y.J."/>
            <person name="Wang X.X."/>
            <person name="Zeng Q.Y."/>
        </authorList>
    </citation>
    <scope>NUCLEOTIDE SEQUENCE [LARGE SCALE GENOMIC DNA]</scope>
    <source>
        <strain evidence="2">cv. PAL-ZL1</strain>
    </source>
</reference>
<protein>
    <submittedName>
        <fullName evidence="1">Uncharacterized protein</fullName>
    </submittedName>
</protein>
<keyword evidence="2" id="KW-1185">Reference proteome</keyword>
<dbReference type="EMBL" id="RCHU02000015">
    <property type="protein sequence ID" value="KAL3570476.1"/>
    <property type="molecule type" value="Genomic_DNA"/>
</dbReference>
<proteinExistence type="predicted"/>